<feature type="compositionally biased region" description="Basic residues" evidence="2">
    <location>
        <begin position="253"/>
        <end position="263"/>
    </location>
</feature>
<feature type="region of interest" description="Disordered" evidence="2">
    <location>
        <begin position="581"/>
        <end position="617"/>
    </location>
</feature>
<dbReference type="Proteomes" id="UP000292957">
    <property type="component" value="Unassembled WGS sequence"/>
</dbReference>
<feature type="region of interest" description="Disordered" evidence="2">
    <location>
        <begin position="634"/>
        <end position="665"/>
    </location>
</feature>
<dbReference type="InterPro" id="IPR026832">
    <property type="entry name" value="Asteroid"/>
</dbReference>
<proteinExistence type="inferred from homology"/>
<dbReference type="AlphaFoldDB" id="A0A4Q9M9M7"/>
<reference evidence="3" key="1">
    <citation type="submission" date="2019-01" db="EMBL/GenBank/DDBJ databases">
        <title>Draft genome sequences of three monokaryotic isolates of the white-rot basidiomycete fungus Dichomitus squalens.</title>
        <authorList>
            <consortium name="DOE Joint Genome Institute"/>
            <person name="Lopez S.C."/>
            <person name="Andreopoulos B."/>
            <person name="Pangilinan J."/>
            <person name="Lipzen A."/>
            <person name="Riley R."/>
            <person name="Ahrendt S."/>
            <person name="Ng V."/>
            <person name="Barry K."/>
            <person name="Daum C."/>
            <person name="Grigoriev I.V."/>
            <person name="Hilden K.S."/>
            <person name="Makela M.R."/>
            <person name="de Vries R.P."/>
        </authorList>
    </citation>
    <scope>NUCLEOTIDE SEQUENCE [LARGE SCALE GENOMIC DNA]</scope>
    <source>
        <strain evidence="3">OM18370.1</strain>
    </source>
</reference>
<accession>A0A4Q9M9M7</accession>
<feature type="compositionally biased region" description="Acidic residues" evidence="2">
    <location>
        <begin position="592"/>
        <end position="616"/>
    </location>
</feature>
<protein>
    <recommendedName>
        <fullName evidence="4">PIN domain-like protein</fullName>
    </recommendedName>
</protein>
<evidence type="ECO:0000313" key="3">
    <source>
        <dbReference type="EMBL" id="TBU23854.1"/>
    </source>
</evidence>
<comment type="similarity">
    <text evidence="1">Belongs to the asteroid family.</text>
</comment>
<dbReference type="PANTHER" id="PTHR15665:SF1">
    <property type="entry name" value="PROTEIN ASTEROID HOMOLOG 1"/>
    <property type="match status" value="1"/>
</dbReference>
<dbReference type="Gene3D" id="3.40.50.1010">
    <property type="entry name" value="5'-nuclease"/>
    <property type="match status" value="1"/>
</dbReference>
<dbReference type="PANTHER" id="PTHR15665">
    <property type="entry name" value="ASTEROID PROTEIN"/>
    <property type="match status" value="1"/>
</dbReference>
<gene>
    <name evidence="3" type="ORF">BD311DRAFT_703188</name>
</gene>
<dbReference type="SUPFAM" id="SSF88723">
    <property type="entry name" value="PIN domain-like"/>
    <property type="match status" value="1"/>
</dbReference>
<feature type="compositionally biased region" description="Low complexity" evidence="2">
    <location>
        <begin position="646"/>
        <end position="664"/>
    </location>
</feature>
<dbReference type="OrthoDB" id="25987at2759"/>
<feature type="region of interest" description="Disordered" evidence="2">
    <location>
        <begin position="237"/>
        <end position="278"/>
    </location>
</feature>
<dbReference type="InterPro" id="IPR029060">
    <property type="entry name" value="PIN-like_dom_sf"/>
</dbReference>
<feature type="region of interest" description="Disordered" evidence="2">
    <location>
        <begin position="891"/>
        <end position="917"/>
    </location>
</feature>
<name>A0A4Q9M9M7_9APHY</name>
<dbReference type="EMBL" id="ML143493">
    <property type="protein sequence ID" value="TBU23854.1"/>
    <property type="molecule type" value="Genomic_DNA"/>
</dbReference>
<feature type="compositionally biased region" description="Polar residues" evidence="2">
    <location>
        <begin position="904"/>
        <end position="917"/>
    </location>
</feature>
<evidence type="ECO:0000256" key="1">
    <source>
        <dbReference type="ARBA" id="ARBA00007398"/>
    </source>
</evidence>
<evidence type="ECO:0008006" key="4">
    <source>
        <dbReference type="Google" id="ProtNLM"/>
    </source>
</evidence>
<evidence type="ECO:0000256" key="2">
    <source>
        <dbReference type="SAM" id="MobiDB-lite"/>
    </source>
</evidence>
<organism evidence="3">
    <name type="scientific">Dichomitus squalens</name>
    <dbReference type="NCBI Taxonomy" id="114155"/>
    <lineage>
        <taxon>Eukaryota</taxon>
        <taxon>Fungi</taxon>
        <taxon>Dikarya</taxon>
        <taxon>Basidiomycota</taxon>
        <taxon>Agaricomycotina</taxon>
        <taxon>Agaricomycetes</taxon>
        <taxon>Polyporales</taxon>
        <taxon>Polyporaceae</taxon>
        <taxon>Dichomitus</taxon>
    </lineage>
</organism>
<sequence>MGVHGLTTYLRENKHILSRTVQLFQTNDPQRIPVVVDAWSFIYEIVYCADLPWIFGGEYPELARLVEHVVRAWVDIGLELHFVFDGPYPALKFPTLISRVTQTNIQSGLLFFRTSATARSSPRFLRETAMLPPLAYSVCVDTLLSLTSQAQSESPSARRLYLHFADEEGDPYAVALAARLDAYVAGRDSDFIVLNAEGYRGYIPLDEMVWTLTTASADGTSWDVEGSVYSSNVSVAGDSEAPSIGEDEDGFRTVRKGKGKKKRQVEASQAQRAGRGILPPDALGALGLSPDLPSAAQGQLALSFTVYSPTTLATHLDIPVSLLPLLGALLGNDFTGAPASDDLAPAPATTADIRSKGRGNLQRLFFERQLTLAQRISRVSTTLSSLLAAAFDGSGGGKRRGKRAIGSVMELIDAAVTALLIRPLDTFATGEKEAIVERIVEATLQYAVPRVEVEDGMEQGQEEFGGIRWASGVCPLHLQDVCPLFAVLSGLARERDAAIALHGEGRKSEQAEPDNPVGVVRERYVGAFRRGLLDPHLLDVAQTGTMWPRMFLEDPDKETVLRSVGRPIRLWTYAILNAGIGLPMSPEPDPAEREDEDEESDEDELIDVVEEDDSDAEPIPNALARLRGALQQLDGSKEGADEDSAAKATPPSAGSTSSGGSSHAKLPKLVTEYVRRGTRLVPEEVTVPSLSDMLREVVLDAPMDSRTGVVLPPQIWTYELRRALLLRGLASDLPAVAHLPDDRLVGVVALRWAVRTMHQRSLDSPGVKERFLERWTQVEARAILASLYSPESDPAPNQLADQVAEERKDHIVPTERHIQLVAQISAALDAIEQLSQVLLLSSKITTPARQFSGMRCHALLSGRVSVVVGDELWQACVGGLEDAYALPPQRRTKKAAKGVPTPPAVTTSSAKRSGNSSKTQGLFALLADAEA</sequence>